<protein>
    <submittedName>
        <fullName evidence="1">Uncharacterized protein</fullName>
    </submittedName>
</protein>
<dbReference type="AlphaFoldDB" id="A0A417YY04"/>
<dbReference type="Proteomes" id="UP000284416">
    <property type="component" value="Unassembled WGS sequence"/>
</dbReference>
<name>A0A417YY04_9BACI</name>
<sequence>MIIFASSYPVEAATVPVKMATWEEVDKLFPNFSKFTVVDMETGMKFHVQRRAGSRHADVQPLTPKDTAIMKKIYNQKWSWKRRAIYVQKGKNKIAASMNGMPHGAGALKNNFRGHFCIHFYKSSTHRKREMDLAHMLMVFKSAGKLDELIGKADPYETVTYFVTGIKEHDKGIVQRLSLRKADWKNIFSKVEAVKIARLPLLPAEDMDDELMVSIPIDIEWHLKGEGKRITESEINLFRAAPFSSWKVDSLDFIEKNELVQ</sequence>
<dbReference type="EMBL" id="QWEG01000003">
    <property type="protein sequence ID" value="RHW42338.1"/>
    <property type="molecule type" value="Genomic_DNA"/>
</dbReference>
<accession>A0A417YY04</accession>
<evidence type="ECO:0000313" key="1">
    <source>
        <dbReference type="EMBL" id="RHW42338.1"/>
    </source>
</evidence>
<organism evidence="1 2">
    <name type="scientific">Neobacillus notoginsengisoli</name>
    <dbReference type="NCBI Taxonomy" id="1578198"/>
    <lineage>
        <taxon>Bacteria</taxon>
        <taxon>Bacillati</taxon>
        <taxon>Bacillota</taxon>
        <taxon>Bacilli</taxon>
        <taxon>Bacillales</taxon>
        <taxon>Bacillaceae</taxon>
        <taxon>Neobacillus</taxon>
    </lineage>
</organism>
<evidence type="ECO:0000313" key="2">
    <source>
        <dbReference type="Proteomes" id="UP000284416"/>
    </source>
</evidence>
<comment type="caution">
    <text evidence="1">The sequence shown here is derived from an EMBL/GenBank/DDBJ whole genome shotgun (WGS) entry which is preliminary data.</text>
</comment>
<gene>
    <name evidence="1" type="ORF">D1B31_06385</name>
</gene>
<proteinExistence type="predicted"/>
<reference evidence="1 2" key="1">
    <citation type="journal article" date="2017" name="Int. J. Syst. Evol. Microbiol.">
        <title>Bacillus notoginsengisoli sp. nov., a novel bacterium isolated from the rhizosphere of Panax notoginseng.</title>
        <authorList>
            <person name="Zhang M.Y."/>
            <person name="Cheng J."/>
            <person name="Cai Y."/>
            <person name="Zhang T.Y."/>
            <person name="Wu Y.Y."/>
            <person name="Manikprabhu D."/>
            <person name="Li W.J."/>
            <person name="Zhang Y.X."/>
        </authorList>
    </citation>
    <scope>NUCLEOTIDE SEQUENCE [LARGE SCALE GENOMIC DNA]</scope>
    <source>
        <strain evidence="1 2">JCM 30743</strain>
    </source>
</reference>
<keyword evidence="2" id="KW-1185">Reference proteome</keyword>
<dbReference type="OrthoDB" id="529831at2"/>